<evidence type="ECO:0008006" key="2">
    <source>
        <dbReference type="Google" id="ProtNLM"/>
    </source>
</evidence>
<accession>A0A8S5TSW0</accession>
<protein>
    <recommendedName>
        <fullName evidence="2">ASCH domain-containing protein</fullName>
    </recommendedName>
</protein>
<proteinExistence type="predicted"/>
<evidence type="ECO:0000313" key="1">
    <source>
        <dbReference type="EMBL" id="DAF85300.1"/>
    </source>
</evidence>
<name>A0A8S5TSW0_9CAUD</name>
<reference evidence="1" key="1">
    <citation type="journal article" date="2021" name="Proc. Natl. Acad. Sci. U.S.A.">
        <title>A Catalog of Tens of Thousands of Viruses from Human Metagenomes Reveals Hidden Associations with Chronic Diseases.</title>
        <authorList>
            <person name="Tisza M.J."/>
            <person name="Buck C.B."/>
        </authorList>
    </citation>
    <scope>NUCLEOTIDE SEQUENCE</scope>
    <source>
        <strain evidence="1">Ct8aS59</strain>
    </source>
</reference>
<dbReference type="EMBL" id="BK015922">
    <property type="protein sequence ID" value="DAF85300.1"/>
    <property type="molecule type" value="Genomic_DNA"/>
</dbReference>
<organism evidence="1">
    <name type="scientific">Siphoviridae sp. ct8aS59</name>
    <dbReference type="NCBI Taxonomy" id="2825365"/>
    <lineage>
        <taxon>Viruses</taxon>
        <taxon>Duplodnaviria</taxon>
        <taxon>Heunggongvirae</taxon>
        <taxon>Uroviricota</taxon>
        <taxon>Caudoviricetes</taxon>
    </lineage>
</organism>
<sequence>MLIFPLKKQWYEKIKSGEKTIEYREVKPYWTSRLVSFYKENTEKDDDFHKYIVDWENGLLDPYYWITPSQMFVEDFASKGVSFLNAWCQLRLGYSRTFLNARVTKIEIVNGKDTDLHIDKPVYAIHLANVREM</sequence>